<dbReference type="PANTHER" id="PTHR30217:SF6">
    <property type="entry name" value="TRNA HYDROXYLATION PROTEIN P"/>
    <property type="match status" value="1"/>
</dbReference>
<evidence type="ECO:0000256" key="1">
    <source>
        <dbReference type="ARBA" id="ARBA00022670"/>
    </source>
</evidence>
<dbReference type="AlphaFoldDB" id="A0A6G2DWM9"/>
<dbReference type="Proteomes" id="UP000490982">
    <property type="component" value="Unassembled WGS sequence"/>
</dbReference>
<dbReference type="Pfam" id="PF01136">
    <property type="entry name" value="Peptidase_U32"/>
    <property type="match status" value="1"/>
</dbReference>
<comment type="similarity">
    <text evidence="3">Belongs to the peptidase U32 family.</text>
</comment>
<evidence type="ECO:0000256" key="3">
    <source>
        <dbReference type="ARBA" id="ARBA00038374"/>
    </source>
</evidence>
<dbReference type="RefSeq" id="WP_196301670.1">
    <property type="nucleotide sequence ID" value="NZ_WNHS01000412.1"/>
</dbReference>
<dbReference type="Gene3D" id="2.40.30.10">
    <property type="entry name" value="Translation factors"/>
    <property type="match status" value="1"/>
</dbReference>
<protein>
    <recommendedName>
        <fullName evidence="4">Peptidase family U32 C-terminal domain-containing protein</fullName>
    </recommendedName>
</protein>
<comment type="caution">
    <text evidence="5">The sequence shown here is derived from an EMBL/GenBank/DDBJ whole genome shotgun (WGS) entry which is preliminary data.</text>
</comment>
<dbReference type="EMBL" id="WNHS01000412">
    <property type="protein sequence ID" value="MTW25636.1"/>
    <property type="molecule type" value="Genomic_DNA"/>
</dbReference>
<dbReference type="Pfam" id="PF16325">
    <property type="entry name" value="Peptidase_U32_C"/>
    <property type="match status" value="1"/>
</dbReference>
<feature type="domain" description="Peptidase family U32 C-terminal" evidence="4">
    <location>
        <begin position="72"/>
        <end position="120"/>
    </location>
</feature>
<evidence type="ECO:0000313" key="5">
    <source>
        <dbReference type="EMBL" id="MTW25636.1"/>
    </source>
</evidence>
<feature type="non-terminal residue" evidence="5">
    <location>
        <position position="1"/>
    </location>
</feature>
<keyword evidence="2" id="KW-0378">Hydrolase</keyword>
<keyword evidence="1" id="KW-0645">Protease</keyword>
<accession>A0A6G2DWM9</accession>
<dbReference type="PANTHER" id="PTHR30217">
    <property type="entry name" value="PEPTIDASE U32 FAMILY"/>
    <property type="match status" value="1"/>
</dbReference>
<dbReference type="InterPro" id="IPR032525">
    <property type="entry name" value="Peptidase_U32_C"/>
</dbReference>
<gene>
    <name evidence="5" type="ORF">GM537_12665</name>
</gene>
<organism evidence="5 6">
    <name type="scientific">Streptococcus pneumoniae</name>
    <dbReference type="NCBI Taxonomy" id="1313"/>
    <lineage>
        <taxon>Bacteria</taxon>
        <taxon>Bacillati</taxon>
        <taxon>Bacillota</taxon>
        <taxon>Bacilli</taxon>
        <taxon>Lactobacillales</taxon>
        <taxon>Streptococcaceae</taxon>
        <taxon>Streptococcus</taxon>
    </lineage>
</organism>
<dbReference type="InterPro" id="IPR051454">
    <property type="entry name" value="RNA/ubiquinone_mod_enzymes"/>
</dbReference>
<name>A0A6G2DWM9_STREE</name>
<dbReference type="GO" id="GO:0006508">
    <property type="term" value="P:proteolysis"/>
    <property type="evidence" value="ECO:0007669"/>
    <property type="project" value="UniProtKB-KW"/>
</dbReference>
<proteinExistence type="inferred from homology"/>
<sequence length="120" mass="13937">RMKSIHYVSTVTNCYKAAVDAYLESSEKFEAIKQDLVDEMWKVAQRELATGFYYGIPSENEQLFGARRKIPEYKFVAEVVSYDDAAQTATIRQRNVINEGDQVEFYGPGFRHFETYIEDL</sequence>
<evidence type="ECO:0000313" key="6">
    <source>
        <dbReference type="Proteomes" id="UP000490982"/>
    </source>
</evidence>
<evidence type="ECO:0000259" key="4">
    <source>
        <dbReference type="Pfam" id="PF16325"/>
    </source>
</evidence>
<feature type="non-terminal residue" evidence="5">
    <location>
        <position position="120"/>
    </location>
</feature>
<evidence type="ECO:0000256" key="2">
    <source>
        <dbReference type="ARBA" id="ARBA00022801"/>
    </source>
</evidence>
<dbReference type="GO" id="GO:0008233">
    <property type="term" value="F:peptidase activity"/>
    <property type="evidence" value="ECO:0007669"/>
    <property type="project" value="UniProtKB-KW"/>
</dbReference>
<dbReference type="InterPro" id="IPR001539">
    <property type="entry name" value="Peptidase_U32"/>
</dbReference>
<reference evidence="5 6" key="1">
    <citation type="submission" date="2019-11" db="EMBL/GenBank/DDBJ databases">
        <title>Growth characteristics of pneumococcus vary with the chemical composition of the capsule and with environmental conditions.</title>
        <authorList>
            <person name="Tothpal A."/>
            <person name="Desobry K."/>
            <person name="Joshi S."/>
            <person name="Wyllie A.L."/>
            <person name="Weinberger D.M."/>
        </authorList>
    </citation>
    <scope>NUCLEOTIDE SEQUENCE [LARGE SCALE GENOMIC DNA]</scope>
    <source>
        <strain evidence="6">pnumococcus23A</strain>
    </source>
</reference>